<feature type="chain" id="PRO_5046872930" description="Secreted protein" evidence="1">
    <location>
        <begin position="23"/>
        <end position="148"/>
    </location>
</feature>
<accession>A0ABW3WTS7</accession>
<keyword evidence="3" id="KW-1185">Reference proteome</keyword>
<dbReference type="EMBL" id="JBHTND010000001">
    <property type="protein sequence ID" value="MFD1300230.1"/>
    <property type="molecule type" value="Genomic_DNA"/>
</dbReference>
<sequence>MKRGTMAMGVCVAQIWAVCASAQNGGAALAKPTPAPKASQVPTIVGTCARTTITEIGDRFGGSITGAGKSDPATGTAVSYANGGYQISYSRVAALERSKVGDSVMVCLISVPKDCPKGDDRGRVYTTTNLRSGDVWSMPDSQHMCGGA</sequence>
<evidence type="ECO:0000256" key="1">
    <source>
        <dbReference type="SAM" id="SignalP"/>
    </source>
</evidence>
<keyword evidence="1" id="KW-0732">Signal</keyword>
<name>A0ABW3WTS7_9HYPH</name>
<feature type="signal peptide" evidence="1">
    <location>
        <begin position="1"/>
        <end position="22"/>
    </location>
</feature>
<reference evidence="3" key="1">
    <citation type="journal article" date="2019" name="Int. J. Syst. Evol. Microbiol.">
        <title>The Global Catalogue of Microorganisms (GCM) 10K type strain sequencing project: providing services to taxonomists for standard genome sequencing and annotation.</title>
        <authorList>
            <consortium name="The Broad Institute Genomics Platform"/>
            <consortium name="The Broad Institute Genome Sequencing Center for Infectious Disease"/>
            <person name="Wu L."/>
            <person name="Ma J."/>
        </authorList>
    </citation>
    <scope>NUCLEOTIDE SEQUENCE [LARGE SCALE GENOMIC DNA]</scope>
    <source>
        <strain evidence="3">CCUG 56108</strain>
    </source>
</reference>
<evidence type="ECO:0000313" key="2">
    <source>
        <dbReference type="EMBL" id="MFD1300230.1"/>
    </source>
</evidence>
<protein>
    <recommendedName>
        <fullName evidence="4">Secreted protein</fullName>
    </recommendedName>
</protein>
<proteinExistence type="predicted"/>
<gene>
    <name evidence="2" type="ORF">ACFQ4G_01340</name>
</gene>
<dbReference type="Proteomes" id="UP001597176">
    <property type="component" value="Unassembled WGS sequence"/>
</dbReference>
<dbReference type="RefSeq" id="WP_238206851.1">
    <property type="nucleotide sequence ID" value="NZ_JBHTND010000001.1"/>
</dbReference>
<organism evidence="2 3">
    <name type="scientific">Methylobacterium marchantiae</name>
    <dbReference type="NCBI Taxonomy" id="600331"/>
    <lineage>
        <taxon>Bacteria</taxon>
        <taxon>Pseudomonadati</taxon>
        <taxon>Pseudomonadota</taxon>
        <taxon>Alphaproteobacteria</taxon>
        <taxon>Hyphomicrobiales</taxon>
        <taxon>Methylobacteriaceae</taxon>
        <taxon>Methylobacterium</taxon>
    </lineage>
</organism>
<evidence type="ECO:0008006" key="4">
    <source>
        <dbReference type="Google" id="ProtNLM"/>
    </source>
</evidence>
<evidence type="ECO:0000313" key="3">
    <source>
        <dbReference type="Proteomes" id="UP001597176"/>
    </source>
</evidence>
<comment type="caution">
    <text evidence="2">The sequence shown here is derived from an EMBL/GenBank/DDBJ whole genome shotgun (WGS) entry which is preliminary data.</text>
</comment>